<evidence type="ECO:0000256" key="5">
    <source>
        <dbReference type="SAM" id="Phobius"/>
    </source>
</evidence>
<name>A0A8B2NYP9_9HYPH</name>
<evidence type="ECO:0000313" key="7">
    <source>
        <dbReference type="EMBL" id="RAI03840.1"/>
    </source>
</evidence>
<feature type="transmembrane region" description="Helical" evidence="5">
    <location>
        <begin position="382"/>
        <end position="400"/>
    </location>
</feature>
<dbReference type="RefSeq" id="WP_111342865.1">
    <property type="nucleotide sequence ID" value="NZ_QHHQ01000001.1"/>
</dbReference>
<feature type="transmembrane region" description="Helical" evidence="5">
    <location>
        <begin position="36"/>
        <end position="54"/>
    </location>
</feature>
<dbReference type="InterPro" id="IPR007016">
    <property type="entry name" value="O-antigen_ligase-rel_domated"/>
</dbReference>
<evidence type="ECO:0000256" key="1">
    <source>
        <dbReference type="ARBA" id="ARBA00004141"/>
    </source>
</evidence>
<dbReference type="PANTHER" id="PTHR37422:SF17">
    <property type="entry name" value="O-ANTIGEN LIGASE"/>
    <property type="match status" value="1"/>
</dbReference>
<dbReference type="GO" id="GO:0016020">
    <property type="term" value="C:membrane"/>
    <property type="evidence" value="ECO:0007669"/>
    <property type="project" value="UniProtKB-SubCell"/>
</dbReference>
<evidence type="ECO:0000259" key="6">
    <source>
        <dbReference type="Pfam" id="PF04932"/>
    </source>
</evidence>
<keyword evidence="3 5" id="KW-1133">Transmembrane helix</keyword>
<feature type="transmembrane region" description="Helical" evidence="5">
    <location>
        <begin position="156"/>
        <end position="174"/>
    </location>
</feature>
<feature type="transmembrane region" description="Helical" evidence="5">
    <location>
        <begin position="322"/>
        <end position="345"/>
    </location>
</feature>
<keyword evidence="8" id="KW-1185">Reference proteome</keyword>
<proteinExistence type="predicted"/>
<sequence>MRHLPIGLITRPPANGPYAVFALTVTYFVLAHSVQFGKVSVLGLYMVWLLPVVVEPRILLRHVWPMLGVLALTGFICVSTLWSDAPSITLRSGIQYGTTVFCAIVAARILSPYSFVYGTLVGVFLILLYSLAIGRYDFDIVDGTYRFVGAFASKNQLGFFCCLGMVFGLAGLLLKGVSVLHRAFAVLVFAVASGVLLKTHSATSLATVVPVLGGIVGLFLGGRIAPRVRLVLVLFGVLGLVMLVTVALAANGEAMFLAAFGKDATLTGRTLLWAEGLREASQRPWFGSGYNAFWRIGNPLAEYLWEIFYITAKSGFHFHNTYIQTTVGIGLVGLGIMLATMLAGLALAVRAALRPRVTADATLATALLVLLLLRSFVEIDILYPYTVGAFLFTFAILRLASPRAAVVNAPAPRPLRFGYGERRTVAAAPRARPQPAT</sequence>
<keyword evidence="4 5" id="KW-0472">Membrane</keyword>
<gene>
    <name evidence="7" type="ORF">DLJ53_05050</name>
</gene>
<feature type="transmembrane region" description="Helical" evidence="5">
    <location>
        <begin position="357"/>
        <end position="376"/>
    </location>
</feature>
<organism evidence="7 8">
    <name type="scientific">Acuticoccus sediminis</name>
    <dbReference type="NCBI Taxonomy" id="2184697"/>
    <lineage>
        <taxon>Bacteria</taxon>
        <taxon>Pseudomonadati</taxon>
        <taxon>Pseudomonadota</taxon>
        <taxon>Alphaproteobacteria</taxon>
        <taxon>Hyphomicrobiales</taxon>
        <taxon>Amorphaceae</taxon>
        <taxon>Acuticoccus</taxon>
    </lineage>
</organism>
<feature type="transmembrane region" description="Helical" evidence="5">
    <location>
        <begin position="63"/>
        <end position="82"/>
    </location>
</feature>
<dbReference type="AlphaFoldDB" id="A0A8B2NYP9"/>
<feature type="transmembrane region" description="Helical" evidence="5">
    <location>
        <begin position="94"/>
        <end position="110"/>
    </location>
</feature>
<dbReference type="PANTHER" id="PTHR37422">
    <property type="entry name" value="TEICHURONIC ACID BIOSYNTHESIS PROTEIN TUAE"/>
    <property type="match status" value="1"/>
</dbReference>
<feature type="transmembrane region" description="Helical" evidence="5">
    <location>
        <begin position="115"/>
        <end position="136"/>
    </location>
</feature>
<dbReference type="OrthoDB" id="4391260at2"/>
<reference evidence="7 8" key="1">
    <citation type="submission" date="2018-05" db="EMBL/GenBank/DDBJ databases">
        <title>Acuticoccus sediminis sp. nov., isolated from deep-sea sediment of Indian Ocean.</title>
        <authorList>
            <person name="Liu X."/>
            <person name="Lai Q."/>
            <person name="Du Y."/>
            <person name="Sun F."/>
            <person name="Zhang X."/>
            <person name="Wang S."/>
            <person name="Shao Z."/>
        </authorList>
    </citation>
    <scope>NUCLEOTIDE SEQUENCE [LARGE SCALE GENOMIC DNA]</scope>
    <source>
        <strain evidence="7 8">PTG4-2</strain>
    </source>
</reference>
<evidence type="ECO:0000256" key="4">
    <source>
        <dbReference type="ARBA" id="ARBA00023136"/>
    </source>
</evidence>
<comment type="caution">
    <text evidence="7">The sequence shown here is derived from an EMBL/GenBank/DDBJ whole genome shotgun (WGS) entry which is preliminary data.</text>
</comment>
<keyword evidence="2 5" id="KW-0812">Transmembrane</keyword>
<evidence type="ECO:0000256" key="3">
    <source>
        <dbReference type="ARBA" id="ARBA00022989"/>
    </source>
</evidence>
<feature type="transmembrane region" description="Helical" evidence="5">
    <location>
        <begin position="203"/>
        <end position="221"/>
    </location>
</feature>
<dbReference type="EMBL" id="QHHQ01000001">
    <property type="protein sequence ID" value="RAI03840.1"/>
    <property type="molecule type" value="Genomic_DNA"/>
</dbReference>
<protein>
    <submittedName>
        <fullName evidence="7">Exopolysaccharide biosynthesis protein</fullName>
    </submittedName>
</protein>
<dbReference type="Pfam" id="PF04932">
    <property type="entry name" value="Wzy_C"/>
    <property type="match status" value="1"/>
</dbReference>
<evidence type="ECO:0000313" key="8">
    <source>
        <dbReference type="Proteomes" id="UP000249590"/>
    </source>
</evidence>
<dbReference type="Proteomes" id="UP000249590">
    <property type="component" value="Unassembled WGS sequence"/>
</dbReference>
<dbReference type="InterPro" id="IPR051533">
    <property type="entry name" value="WaaL-like"/>
</dbReference>
<accession>A0A8B2NYP9</accession>
<feature type="domain" description="O-antigen ligase-related" evidence="6">
    <location>
        <begin position="188"/>
        <end position="337"/>
    </location>
</feature>
<comment type="subcellular location">
    <subcellularLocation>
        <location evidence="1">Membrane</location>
        <topology evidence="1">Multi-pass membrane protein</topology>
    </subcellularLocation>
</comment>
<feature type="transmembrane region" description="Helical" evidence="5">
    <location>
        <begin position="228"/>
        <end position="250"/>
    </location>
</feature>
<feature type="transmembrane region" description="Helical" evidence="5">
    <location>
        <begin position="12"/>
        <end position="30"/>
    </location>
</feature>
<evidence type="ECO:0000256" key="2">
    <source>
        <dbReference type="ARBA" id="ARBA00022692"/>
    </source>
</evidence>